<dbReference type="AlphaFoldDB" id="A0A1X6N999"/>
<keyword evidence="11" id="KW-1185">Reference proteome</keyword>
<protein>
    <recommendedName>
        <fullName evidence="12">Man1/Src1 C-terminal domain-containing protein</fullName>
    </recommendedName>
</protein>
<evidence type="ECO:0000256" key="6">
    <source>
        <dbReference type="ARBA" id="ARBA00023242"/>
    </source>
</evidence>
<dbReference type="PANTHER" id="PTHR47808">
    <property type="entry name" value="INNER NUCLEAR MEMBRANE PROTEIN HEH2-RELATED"/>
    <property type="match status" value="1"/>
</dbReference>
<keyword evidence="2" id="KW-0597">Phosphoprotein</keyword>
<evidence type="ECO:0000256" key="3">
    <source>
        <dbReference type="ARBA" id="ARBA00022692"/>
    </source>
</evidence>
<feature type="compositionally biased region" description="Acidic residues" evidence="7">
    <location>
        <begin position="330"/>
        <end position="339"/>
    </location>
</feature>
<dbReference type="GO" id="GO:0071763">
    <property type="term" value="P:nuclear membrane organization"/>
    <property type="evidence" value="ECO:0007669"/>
    <property type="project" value="TreeGrafter"/>
</dbReference>
<evidence type="ECO:0000256" key="1">
    <source>
        <dbReference type="ARBA" id="ARBA00004540"/>
    </source>
</evidence>
<name>A0A1X6N999_9APHY</name>
<dbReference type="GO" id="GO:0005783">
    <property type="term" value="C:endoplasmic reticulum"/>
    <property type="evidence" value="ECO:0007669"/>
    <property type="project" value="TreeGrafter"/>
</dbReference>
<accession>A0A1X6N999</accession>
<evidence type="ECO:0000259" key="9">
    <source>
        <dbReference type="Pfam" id="PF12949"/>
    </source>
</evidence>
<feature type="region of interest" description="Disordered" evidence="7">
    <location>
        <begin position="315"/>
        <end position="339"/>
    </location>
</feature>
<evidence type="ECO:0000256" key="5">
    <source>
        <dbReference type="ARBA" id="ARBA00023136"/>
    </source>
</evidence>
<proteinExistence type="predicted"/>
<dbReference type="InterPro" id="IPR025856">
    <property type="entry name" value="HeH/LEM_domain"/>
</dbReference>
<evidence type="ECO:0000313" key="10">
    <source>
        <dbReference type="EMBL" id="OSX65217.1"/>
    </source>
</evidence>
<dbReference type="Pfam" id="PF12949">
    <property type="entry name" value="HeH"/>
    <property type="match status" value="1"/>
</dbReference>
<evidence type="ECO:0008006" key="12">
    <source>
        <dbReference type="Google" id="ProtNLM"/>
    </source>
</evidence>
<feature type="compositionally biased region" description="Low complexity" evidence="7">
    <location>
        <begin position="275"/>
        <end position="286"/>
    </location>
</feature>
<evidence type="ECO:0000256" key="2">
    <source>
        <dbReference type="ARBA" id="ARBA00022553"/>
    </source>
</evidence>
<dbReference type="STRING" id="670580.A0A1X6N999"/>
<comment type="subcellular location">
    <subcellularLocation>
        <location evidence="1">Nucleus inner membrane</location>
    </subcellularLocation>
</comment>
<gene>
    <name evidence="10" type="ORF">POSPLADRAFT_1178885</name>
</gene>
<evidence type="ECO:0000313" key="11">
    <source>
        <dbReference type="Proteomes" id="UP000194127"/>
    </source>
</evidence>
<feature type="domain" description="Man1/Src1-like C-terminal" evidence="8">
    <location>
        <begin position="382"/>
        <end position="803"/>
    </location>
</feature>
<keyword evidence="4" id="KW-1133">Transmembrane helix</keyword>
<dbReference type="OrthoDB" id="5376590at2759"/>
<dbReference type="InterPro" id="IPR018996">
    <property type="entry name" value="Man1/Src1-like_C"/>
</dbReference>
<dbReference type="EMBL" id="KZ110593">
    <property type="protein sequence ID" value="OSX65217.1"/>
    <property type="molecule type" value="Genomic_DNA"/>
</dbReference>
<dbReference type="CDD" id="cd12935">
    <property type="entry name" value="LEM_like"/>
    <property type="match status" value="1"/>
</dbReference>
<dbReference type="PANTHER" id="PTHR47808:SF2">
    <property type="entry name" value="LEM DOMAIN-CONTAINING PROTEIN 2"/>
    <property type="match status" value="1"/>
</dbReference>
<dbReference type="GO" id="GO:0034399">
    <property type="term" value="C:nuclear periphery"/>
    <property type="evidence" value="ECO:0007669"/>
    <property type="project" value="TreeGrafter"/>
</dbReference>
<dbReference type="GeneID" id="36333574"/>
<keyword evidence="3" id="KW-0812">Transmembrane</keyword>
<dbReference type="Proteomes" id="UP000194127">
    <property type="component" value="Unassembled WGS sequence"/>
</dbReference>
<feature type="domain" description="HeH/LEM" evidence="9">
    <location>
        <begin position="22"/>
        <end position="55"/>
    </location>
</feature>
<keyword evidence="5" id="KW-0472">Membrane</keyword>
<dbReference type="GO" id="GO:0005637">
    <property type="term" value="C:nuclear inner membrane"/>
    <property type="evidence" value="ECO:0007669"/>
    <property type="project" value="UniProtKB-SubCell"/>
</dbReference>
<organism evidence="10 11">
    <name type="scientific">Postia placenta MAD-698-R-SB12</name>
    <dbReference type="NCBI Taxonomy" id="670580"/>
    <lineage>
        <taxon>Eukaryota</taxon>
        <taxon>Fungi</taxon>
        <taxon>Dikarya</taxon>
        <taxon>Basidiomycota</taxon>
        <taxon>Agaricomycotina</taxon>
        <taxon>Agaricomycetes</taxon>
        <taxon>Polyporales</taxon>
        <taxon>Adustoporiaceae</taxon>
        <taxon>Rhodonia</taxon>
    </lineage>
</organism>
<feature type="region of interest" description="Disordered" evidence="7">
    <location>
        <begin position="808"/>
        <end position="828"/>
    </location>
</feature>
<sequence length="828" mass="90312">MSRLTAAQVIAIGDYLEPDFDPASLTVPQLLGIFGYHNINYPSQYTKPKLVQLFSDEIKPKVVKLKRERSKKENSQASDDGIKDGVTGRPLNEGKRQIVRRSSRRSSQAPSSDPPEPEQAPPKRRRSSAQPTLGGPSRRKTTKPTQPVVVEESEPEDEIVVRKVGRSKKGSTDAGSQARRVSQAFPDDSGWEDNNIFQSGAESSPARPSPVRPRTRRSSAIPRPAVKSRKSMSAPPQYASEKGKEPAQPEPAASEEPEPAVKPPSSNFEPRLPPSVARQSRATTSRTRAKKGTPAPEAAAPSRQIEALRNAIAADAVDVPTKTEPHDPPITEEEEDEDIDDEAIDEQVAAVSQRISEGGRPVQRDVTPASGPSFLVRCILLLLALSGSGVLLQYKHESARIGFCDTGKATNAVLEDNRARWSAIDSCNRENRTSLYLADSTASYVEMPSEDGAEQCPPLALIPLPHPETCTPCPRHATCTPSTMTCDNGYILRSHPLLSLLPVPGTSSSSSLSSAALNTFTRPGSLLSPSADIPELVYSAISLLLDGIPGIGPVALAPRCAEDPRRRRHIGALGKAIEAMLAAERGRRICAGMGADGPEGDDATEAQRWGLELGKLKDDLKKKTAPNLLPTLDDTFNEAIQQLVQWGGVFIGEDSDGNRYLAHRTPSMGWECTVKVKARDAWMEWRRALIGSALLVLSMLFFRRRQAHNVVENERVAALVQIALDLLRNQELAHHTDPVTAPQPYLSSLQLRDLILQDEHSVGIRRRLWERVERVVEGNANVRTNLEEVEGGDELRVWRWVGSAGAISPGSGGRKNMSEKDQNTRIVA</sequence>
<dbReference type="InterPro" id="IPR044780">
    <property type="entry name" value="Heh2/Src1"/>
</dbReference>
<dbReference type="Gene3D" id="1.10.10.1180">
    <property type="entry name" value="MAN1, winged-helix domain"/>
    <property type="match status" value="1"/>
</dbReference>
<feature type="region of interest" description="Disordered" evidence="7">
    <location>
        <begin position="64"/>
        <end position="303"/>
    </location>
</feature>
<reference evidence="10 11" key="1">
    <citation type="submission" date="2017-04" db="EMBL/GenBank/DDBJ databases">
        <title>Genome Sequence of the Model Brown-Rot Fungus Postia placenta SB12.</title>
        <authorList>
            <consortium name="DOE Joint Genome Institute"/>
            <person name="Gaskell J."/>
            <person name="Kersten P."/>
            <person name="Larrondo L.F."/>
            <person name="Canessa P."/>
            <person name="Martinez D."/>
            <person name="Hibbett D."/>
            <person name="Schmoll M."/>
            <person name="Kubicek C.P."/>
            <person name="Martinez A.T."/>
            <person name="Yadav J."/>
            <person name="Master E."/>
            <person name="Magnuson J.K."/>
            <person name="James T."/>
            <person name="Yaver D."/>
            <person name="Berka R."/>
            <person name="Labutti K."/>
            <person name="Lipzen A."/>
            <person name="Aerts A."/>
            <person name="Barry K."/>
            <person name="Henrissat B."/>
            <person name="Blanchette R."/>
            <person name="Grigoriev I."/>
            <person name="Cullen D."/>
        </authorList>
    </citation>
    <scope>NUCLEOTIDE SEQUENCE [LARGE SCALE GENOMIC DNA]</scope>
    <source>
        <strain evidence="10 11">MAD-698-R-SB12</strain>
    </source>
</reference>
<dbReference type="GO" id="GO:0003682">
    <property type="term" value="F:chromatin binding"/>
    <property type="evidence" value="ECO:0007669"/>
    <property type="project" value="InterPro"/>
</dbReference>
<evidence type="ECO:0000256" key="4">
    <source>
        <dbReference type="ARBA" id="ARBA00022989"/>
    </source>
</evidence>
<dbReference type="InterPro" id="IPR041885">
    <property type="entry name" value="MAN1_winged_helix_dom"/>
</dbReference>
<evidence type="ECO:0000259" key="8">
    <source>
        <dbReference type="Pfam" id="PF09402"/>
    </source>
</evidence>
<feature type="compositionally biased region" description="Basic and acidic residues" evidence="7">
    <location>
        <begin position="816"/>
        <end position="828"/>
    </location>
</feature>
<dbReference type="RefSeq" id="XP_024342011.1">
    <property type="nucleotide sequence ID" value="XM_024488625.1"/>
</dbReference>
<keyword evidence="6" id="KW-0539">Nucleus</keyword>
<dbReference type="Pfam" id="PF09402">
    <property type="entry name" value="MSC"/>
    <property type="match status" value="1"/>
</dbReference>
<evidence type="ECO:0000256" key="7">
    <source>
        <dbReference type="SAM" id="MobiDB-lite"/>
    </source>
</evidence>